<dbReference type="PANTHER" id="PTHR14534">
    <property type="entry name" value="VACUOLAR IMPORT AND DEGRADATION PROTEIN 24"/>
    <property type="match status" value="1"/>
</dbReference>
<dbReference type="Pfam" id="PF09783">
    <property type="entry name" value="Vac_ImportDeg"/>
    <property type="match status" value="1"/>
</dbReference>
<organism evidence="2 3">
    <name type="scientific">Clavelina lepadiformis</name>
    <name type="common">Light-bulb sea squirt</name>
    <name type="synonym">Ascidia lepadiformis</name>
    <dbReference type="NCBI Taxonomy" id="159417"/>
    <lineage>
        <taxon>Eukaryota</taxon>
        <taxon>Metazoa</taxon>
        <taxon>Chordata</taxon>
        <taxon>Tunicata</taxon>
        <taxon>Ascidiacea</taxon>
        <taxon>Aplousobranchia</taxon>
        <taxon>Clavelinidae</taxon>
        <taxon>Clavelina</taxon>
    </lineage>
</organism>
<comment type="caution">
    <text evidence="2">The sequence shown here is derived from an EMBL/GenBank/DDBJ whole genome shotgun (WGS) entry which is preliminary data.</text>
</comment>
<sequence>MNVFDESMIFPLPPCNSKQPGIITTLLYNGSCFKGHQKSKGNCYDVEVTLQNVDLENSYLCGYLRISGLTEELPTMVTFFDGEIISERYPFLTRKWEADEEVDIKHWKKFASFSQFSKTFNSDSFDYAELHNSDFVFMRWKEHFLVPNHKIENIHGASFAGFYYICFQKSTATIEGFYYYKTSEMFQSLNLQHCPETTTSIYQFR</sequence>
<dbReference type="Proteomes" id="UP001642483">
    <property type="component" value="Unassembled WGS sequence"/>
</dbReference>
<evidence type="ECO:0000256" key="1">
    <source>
        <dbReference type="ARBA" id="ARBA00061469"/>
    </source>
</evidence>
<proteinExistence type="inferred from homology"/>
<comment type="similarity">
    <text evidence="1">Belongs to the GID4/VID24 family.</text>
</comment>
<keyword evidence="3" id="KW-1185">Reference proteome</keyword>
<evidence type="ECO:0008006" key="4">
    <source>
        <dbReference type="Google" id="ProtNLM"/>
    </source>
</evidence>
<dbReference type="EMBL" id="CAWYQH010000130">
    <property type="protein sequence ID" value="CAK8692448.1"/>
    <property type="molecule type" value="Genomic_DNA"/>
</dbReference>
<gene>
    <name evidence="2" type="ORF">CVLEPA_LOCUS25713</name>
</gene>
<name>A0ABP0GN22_CLALP</name>
<dbReference type="InterPro" id="IPR018618">
    <property type="entry name" value="GID4/10-like"/>
</dbReference>
<evidence type="ECO:0000313" key="2">
    <source>
        <dbReference type="EMBL" id="CAK8692448.1"/>
    </source>
</evidence>
<accession>A0ABP0GN22</accession>
<evidence type="ECO:0000313" key="3">
    <source>
        <dbReference type="Proteomes" id="UP001642483"/>
    </source>
</evidence>
<reference evidence="2 3" key="1">
    <citation type="submission" date="2024-02" db="EMBL/GenBank/DDBJ databases">
        <authorList>
            <person name="Daric V."/>
            <person name="Darras S."/>
        </authorList>
    </citation>
    <scope>NUCLEOTIDE SEQUENCE [LARGE SCALE GENOMIC DNA]</scope>
</reference>
<dbReference type="PANTHER" id="PTHR14534:SF3">
    <property type="entry name" value="GID COMPLEX SUBUNIT 4 HOMOLOG"/>
    <property type="match status" value="1"/>
</dbReference>
<protein>
    <recommendedName>
        <fullName evidence="4">Glucose-induced degradation protein 4 homolog</fullName>
    </recommendedName>
</protein>